<dbReference type="Pfam" id="PF13560">
    <property type="entry name" value="HTH_31"/>
    <property type="match status" value="1"/>
</dbReference>
<evidence type="ECO:0000256" key="1">
    <source>
        <dbReference type="SAM" id="MobiDB-lite"/>
    </source>
</evidence>
<keyword evidence="4" id="KW-1185">Reference proteome</keyword>
<reference evidence="3 4" key="1">
    <citation type="submission" date="2013-03" db="EMBL/GenBank/DDBJ databases">
        <title>Salinisphaera dokdonensis CL-ES53 Genome Sequencing.</title>
        <authorList>
            <person name="Li C."/>
            <person name="Lai Q."/>
            <person name="Shao Z."/>
        </authorList>
    </citation>
    <scope>NUCLEOTIDE SEQUENCE [LARGE SCALE GENOMIC DNA]</scope>
    <source>
        <strain evidence="3 4">CL-ES53</strain>
    </source>
</reference>
<name>A0ABV2AZ17_9GAMM</name>
<dbReference type="InterPro" id="IPR010982">
    <property type="entry name" value="Lambda_DNA-bd_dom_sf"/>
</dbReference>
<gene>
    <name evidence="3" type="ORF">SADO_06482</name>
</gene>
<organism evidence="3 4">
    <name type="scientific">Salinisphaera dokdonensis CL-ES53</name>
    <dbReference type="NCBI Taxonomy" id="1304272"/>
    <lineage>
        <taxon>Bacteria</taxon>
        <taxon>Pseudomonadati</taxon>
        <taxon>Pseudomonadota</taxon>
        <taxon>Gammaproteobacteria</taxon>
        <taxon>Salinisphaerales</taxon>
        <taxon>Salinisphaeraceae</taxon>
        <taxon>Salinisphaera</taxon>
    </lineage>
</organism>
<dbReference type="Gene3D" id="1.10.260.40">
    <property type="entry name" value="lambda repressor-like DNA-binding domains"/>
    <property type="match status" value="1"/>
</dbReference>
<dbReference type="SMART" id="SM00530">
    <property type="entry name" value="HTH_XRE"/>
    <property type="match status" value="1"/>
</dbReference>
<evidence type="ECO:0000313" key="4">
    <source>
        <dbReference type="Proteomes" id="UP001460888"/>
    </source>
</evidence>
<accession>A0ABV2AZ17</accession>
<evidence type="ECO:0000313" key="3">
    <source>
        <dbReference type="EMBL" id="MES1928879.1"/>
    </source>
</evidence>
<evidence type="ECO:0000259" key="2">
    <source>
        <dbReference type="PROSITE" id="PS50943"/>
    </source>
</evidence>
<dbReference type="SUPFAM" id="SSF47413">
    <property type="entry name" value="lambda repressor-like DNA-binding domains"/>
    <property type="match status" value="1"/>
</dbReference>
<sequence>MRITTLKQLGAFIRDRRRQRNWTQQELANASGTLQSWLSGVEKGKGNPEFGRLMALLRALDVTLDLQQQPCASIPKRPPAASAQATSVQSLRARFQKDGTK</sequence>
<dbReference type="Proteomes" id="UP001460888">
    <property type="component" value="Unassembled WGS sequence"/>
</dbReference>
<dbReference type="RefSeq" id="WP_353110274.1">
    <property type="nucleotide sequence ID" value="NZ_APND01000002.1"/>
</dbReference>
<protein>
    <submittedName>
        <fullName evidence="3">Transcriptional regulator</fullName>
    </submittedName>
</protein>
<feature type="region of interest" description="Disordered" evidence="1">
    <location>
        <begin position="72"/>
        <end position="101"/>
    </location>
</feature>
<dbReference type="PROSITE" id="PS50943">
    <property type="entry name" value="HTH_CROC1"/>
    <property type="match status" value="1"/>
</dbReference>
<dbReference type="EMBL" id="APND01000002">
    <property type="protein sequence ID" value="MES1928879.1"/>
    <property type="molecule type" value="Genomic_DNA"/>
</dbReference>
<dbReference type="InterPro" id="IPR001387">
    <property type="entry name" value="Cro/C1-type_HTH"/>
</dbReference>
<dbReference type="CDD" id="cd00093">
    <property type="entry name" value="HTH_XRE"/>
    <property type="match status" value="1"/>
</dbReference>
<proteinExistence type="predicted"/>
<comment type="caution">
    <text evidence="3">The sequence shown here is derived from an EMBL/GenBank/DDBJ whole genome shotgun (WGS) entry which is preliminary data.</text>
</comment>
<feature type="domain" description="HTH cro/C1-type" evidence="2">
    <location>
        <begin position="13"/>
        <end position="67"/>
    </location>
</feature>